<gene>
    <name evidence="3" type="ORF">D3273_07995</name>
</gene>
<dbReference type="EMBL" id="QYBB01000006">
    <property type="protein sequence ID" value="RYC32657.1"/>
    <property type="molecule type" value="Genomic_DNA"/>
</dbReference>
<proteinExistence type="predicted"/>
<dbReference type="OrthoDB" id="129807at2"/>
<name>A0A4Q2UBV6_9HYPH</name>
<feature type="region of interest" description="Disordered" evidence="1">
    <location>
        <begin position="244"/>
        <end position="276"/>
    </location>
</feature>
<dbReference type="Proteomes" id="UP000290759">
    <property type="component" value="Unassembled WGS sequence"/>
</dbReference>
<keyword evidence="2" id="KW-0812">Transmembrane</keyword>
<reference evidence="3 4" key="2">
    <citation type="submission" date="2019-02" db="EMBL/GenBank/DDBJ databases">
        <title>'Lichenibacterium ramalinii' gen. nov. sp. nov., 'Lichenibacterium minor' gen. nov. sp. nov.</title>
        <authorList>
            <person name="Pankratov T."/>
        </authorList>
    </citation>
    <scope>NUCLEOTIDE SEQUENCE [LARGE SCALE GENOMIC DNA]</scope>
    <source>
        <strain evidence="3 4">RmlP026</strain>
    </source>
</reference>
<reference evidence="3 4" key="1">
    <citation type="submission" date="2018-12" db="EMBL/GenBank/DDBJ databases">
        <authorList>
            <person name="Grouzdev D.S."/>
            <person name="Krutkina M.S."/>
        </authorList>
    </citation>
    <scope>NUCLEOTIDE SEQUENCE [LARGE SCALE GENOMIC DNA]</scope>
    <source>
        <strain evidence="3 4">RmlP026</strain>
    </source>
</reference>
<feature type="compositionally biased region" description="Pro residues" evidence="1">
    <location>
        <begin position="267"/>
        <end position="276"/>
    </location>
</feature>
<feature type="transmembrane region" description="Helical" evidence="2">
    <location>
        <begin position="152"/>
        <end position="171"/>
    </location>
</feature>
<evidence type="ECO:0000256" key="2">
    <source>
        <dbReference type="SAM" id="Phobius"/>
    </source>
</evidence>
<keyword evidence="2" id="KW-0472">Membrane</keyword>
<evidence type="ECO:0000313" key="4">
    <source>
        <dbReference type="Proteomes" id="UP000290759"/>
    </source>
</evidence>
<evidence type="ECO:0000256" key="1">
    <source>
        <dbReference type="SAM" id="MobiDB-lite"/>
    </source>
</evidence>
<protein>
    <submittedName>
        <fullName evidence="3">Uncharacterized protein</fullName>
    </submittedName>
</protein>
<comment type="caution">
    <text evidence="3">The sequence shown here is derived from an EMBL/GenBank/DDBJ whole genome shotgun (WGS) entry which is preliminary data.</text>
</comment>
<dbReference type="RefSeq" id="WP_129225243.1">
    <property type="nucleotide sequence ID" value="NZ_QYBB01000006.1"/>
</dbReference>
<feature type="compositionally biased region" description="Pro residues" evidence="1">
    <location>
        <begin position="89"/>
        <end position="108"/>
    </location>
</feature>
<keyword evidence="4" id="KW-1185">Reference proteome</keyword>
<feature type="region of interest" description="Disordered" evidence="1">
    <location>
        <begin position="36"/>
        <end position="112"/>
    </location>
</feature>
<accession>A0A4Q2UBV6</accession>
<keyword evidence="2" id="KW-1133">Transmembrane helix</keyword>
<evidence type="ECO:0000313" key="3">
    <source>
        <dbReference type="EMBL" id="RYC32657.1"/>
    </source>
</evidence>
<organism evidence="3 4">
    <name type="scientific">Lichenibacterium minor</name>
    <dbReference type="NCBI Taxonomy" id="2316528"/>
    <lineage>
        <taxon>Bacteria</taxon>
        <taxon>Pseudomonadati</taxon>
        <taxon>Pseudomonadota</taxon>
        <taxon>Alphaproteobacteria</taxon>
        <taxon>Hyphomicrobiales</taxon>
        <taxon>Lichenihabitantaceae</taxon>
        <taxon>Lichenibacterium</taxon>
    </lineage>
</organism>
<feature type="compositionally biased region" description="Low complexity" evidence="1">
    <location>
        <begin position="250"/>
        <end position="266"/>
    </location>
</feature>
<sequence length="276" mass="28649">MAQPERGPAGTKKRWREAALGGALVALGGALFGATRRAAEPGGKPGAGATAKGRGAGQEPGKAGTNKGGAKPDPRSRPNVSKSKVRTKPNPPAAVGPTLYWPPPPPKPLDVYSDGVRPPEQAVQNSHLPVDPGAEKRGYEGFDAKPGTIVKVMLSSVVVIVCCIAGLFYLIGQQHREDARGPALTPQQLAVIVPPGPHLQDHPLHDIATENKREFDLLKYYAWTGPDHRAGRIPIERAQALVTGRPLDPLPSAAPQAPGGPAAAPTAPAPVPASNP</sequence>
<dbReference type="AlphaFoldDB" id="A0A4Q2UBV6"/>